<feature type="chain" id="PRO_5047030671" evidence="1">
    <location>
        <begin position="24"/>
        <end position="403"/>
    </location>
</feature>
<reference evidence="3" key="1">
    <citation type="journal article" date="2019" name="Int. J. Syst. Evol. Microbiol.">
        <title>The Global Catalogue of Microorganisms (GCM) 10K type strain sequencing project: providing services to taxonomists for standard genome sequencing and annotation.</title>
        <authorList>
            <consortium name="The Broad Institute Genomics Platform"/>
            <consortium name="The Broad Institute Genome Sequencing Center for Infectious Disease"/>
            <person name="Wu L."/>
            <person name="Ma J."/>
        </authorList>
    </citation>
    <scope>NUCLEOTIDE SEQUENCE [LARGE SCALE GENOMIC DNA]</scope>
    <source>
        <strain evidence="3">JCM 16545</strain>
    </source>
</reference>
<evidence type="ECO:0000313" key="2">
    <source>
        <dbReference type="EMBL" id="MFD2276575.1"/>
    </source>
</evidence>
<keyword evidence="1" id="KW-0732">Signal</keyword>
<accession>A0ABW5E541</accession>
<evidence type="ECO:0000256" key="1">
    <source>
        <dbReference type="SAM" id="SignalP"/>
    </source>
</evidence>
<dbReference type="SUPFAM" id="SSF51445">
    <property type="entry name" value="(Trans)glycosidases"/>
    <property type="match status" value="1"/>
</dbReference>
<proteinExistence type="predicted"/>
<keyword evidence="2" id="KW-0378">Hydrolase</keyword>
<organism evidence="2 3">
    <name type="scientific">Rubritalea spongiae</name>
    <dbReference type="NCBI Taxonomy" id="430797"/>
    <lineage>
        <taxon>Bacteria</taxon>
        <taxon>Pseudomonadati</taxon>
        <taxon>Verrucomicrobiota</taxon>
        <taxon>Verrucomicrobiia</taxon>
        <taxon>Verrucomicrobiales</taxon>
        <taxon>Rubritaleaceae</taxon>
        <taxon>Rubritalea</taxon>
    </lineage>
</organism>
<dbReference type="Pfam" id="PF14885">
    <property type="entry name" value="GHL15"/>
    <property type="match status" value="1"/>
</dbReference>
<dbReference type="InterPro" id="IPR017853">
    <property type="entry name" value="GH"/>
</dbReference>
<dbReference type="Proteomes" id="UP001597297">
    <property type="component" value="Unassembled WGS sequence"/>
</dbReference>
<dbReference type="EMBL" id="JBHUJC010000025">
    <property type="protein sequence ID" value="MFD2276575.1"/>
    <property type="molecule type" value="Genomic_DNA"/>
</dbReference>
<comment type="caution">
    <text evidence="2">The sequence shown here is derived from an EMBL/GenBank/DDBJ whole genome shotgun (WGS) entry which is preliminary data.</text>
</comment>
<keyword evidence="3" id="KW-1185">Reference proteome</keyword>
<dbReference type="RefSeq" id="WP_377092926.1">
    <property type="nucleotide sequence ID" value="NZ_JBHSJM010000001.1"/>
</dbReference>
<dbReference type="GO" id="GO:0016787">
    <property type="term" value="F:hydrolase activity"/>
    <property type="evidence" value="ECO:0007669"/>
    <property type="project" value="UniProtKB-KW"/>
</dbReference>
<feature type="signal peptide" evidence="1">
    <location>
        <begin position="1"/>
        <end position="23"/>
    </location>
</feature>
<name>A0ABW5E541_9BACT</name>
<evidence type="ECO:0000313" key="3">
    <source>
        <dbReference type="Proteomes" id="UP001597297"/>
    </source>
</evidence>
<sequence length="403" mass="45528">MKSLLSSISVIGGLVLTCSPSFANNADKKTVESEVDQSNYPEFSWDHIPRYMHIRKATKFTDEEIAFMAKFPLVTFEKANGHTTFGTVEEGTLDSARRLKKANPDVKTLYYRNVIVHYGGYAADKELADIPGAFLSSKDGNTNLIRNRVEAYDLSDPALRDWWVKACKAMTTDPAIDGVFLDGNIKALEPGYLARDIGKDKKKQTMDGYHLMMQQTREAIGSDKLMIANILRARFDNGGLEYLNYFDGSYLEGFFHNVGKVSYEDYVVKGIDAMQQAARQGKIIAFTSGLKGQSNSSHMGIDEAHGFVDTYDEARQALQYPLGIFLICAEKYSYFRPHEGYSANENDHWMRWFPEYDRPLGAPKGPAKKDGYRYTREFEHASVALDITKREAKITWLKPASKQ</sequence>
<gene>
    <name evidence="2" type="ORF">ACFSQZ_08860</name>
</gene>
<dbReference type="InterPro" id="IPR029455">
    <property type="entry name" value="GHL15"/>
</dbReference>
<protein>
    <submittedName>
        <fullName evidence="2">Glycoside hydrolase</fullName>
    </submittedName>
</protein>